<gene>
    <name evidence="1" type="ORF">BDN72DRAFT_848201</name>
</gene>
<dbReference type="Proteomes" id="UP000308600">
    <property type="component" value="Unassembled WGS sequence"/>
</dbReference>
<sequence length="481" mass="54864">MSLLSCPPDILFRLFTHLDGYSLMRCREICRRFNELISEDVYSQYSLALYRSCMVDDLDTHPTLDISDRLNHLQSFLSRRSSWHTTGPDLTIPLPASSSTRPLDWEYSSGLLVSLPTMRSVRSIDVMASTPGAIREMEVESGEIDERSDYTEHVVDHSQDLLVVAAFKSLSPTHQESGFYVLSLSSGGPHPEAARSYTRLPYEVGTFLCLHVDVYEDFVLVCDSIDRSWWGGDIYVYNWKTGETTAHIRDIPDIGFIFLDRDHLIGCSMNHTESSVQLRVVSLKTSRCVLILPFPELKHHNPLNFGIKSFSGTSRVPLHPNRRNPFHSSPDDTIISLQVQEPNKWCFLCVFPKSSILELLTTMEELLPRAPRIIEWGTWPQSTFELPSPSPTRSHGSRLVIVLPNFNQIGIFDYPPRWFMREMKAVENGGVFAQPIMTIPPSQPSQEIHLEMNGGDWNLYFEEDLFVVGSFREGNHYVFKA</sequence>
<accession>A0ACD3ABV4</accession>
<dbReference type="EMBL" id="ML208550">
    <property type="protein sequence ID" value="TFK62915.1"/>
    <property type="molecule type" value="Genomic_DNA"/>
</dbReference>
<name>A0ACD3ABV4_9AGAR</name>
<organism evidence="1 2">
    <name type="scientific">Pluteus cervinus</name>
    <dbReference type="NCBI Taxonomy" id="181527"/>
    <lineage>
        <taxon>Eukaryota</taxon>
        <taxon>Fungi</taxon>
        <taxon>Dikarya</taxon>
        <taxon>Basidiomycota</taxon>
        <taxon>Agaricomycotina</taxon>
        <taxon>Agaricomycetes</taxon>
        <taxon>Agaricomycetidae</taxon>
        <taxon>Agaricales</taxon>
        <taxon>Pluteineae</taxon>
        <taxon>Pluteaceae</taxon>
        <taxon>Pluteus</taxon>
    </lineage>
</organism>
<evidence type="ECO:0000313" key="1">
    <source>
        <dbReference type="EMBL" id="TFK62915.1"/>
    </source>
</evidence>
<keyword evidence="2" id="KW-1185">Reference proteome</keyword>
<reference evidence="1 2" key="1">
    <citation type="journal article" date="2019" name="Nat. Ecol. Evol.">
        <title>Megaphylogeny resolves global patterns of mushroom evolution.</title>
        <authorList>
            <person name="Varga T."/>
            <person name="Krizsan K."/>
            <person name="Foldi C."/>
            <person name="Dima B."/>
            <person name="Sanchez-Garcia M."/>
            <person name="Sanchez-Ramirez S."/>
            <person name="Szollosi G.J."/>
            <person name="Szarkandi J.G."/>
            <person name="Papp V."/>
            <person name="Albert L."/>
            <person name="Andreopoulos W."/>
            <person name="Angelini C."/>
            <person name="Antonin V."/>
            <person name="Barry K.W."/>
            <person name="Bougher N.L."/>
            <person name="Buchanan P."/>
            <person name="Buyck B."/>
            <person name="Bense V."/>
            <person name="Catcheside P."/>
            <person name="Chovatia M."/>
            <person name="Cooper J."/>
            <person name="Damon W."/>
            <person name="Desjardin D."/>
            <person name="Finy P."/>
            <person name="Geml J."/>
            <person name="Haridas S."/>
            <person name="Hughes K."/>
            <person name="Justo A."/>
            <person name="Karasinski D."/>
            <person name="Kautmanova I."/>
            <person name="Kiss B."/>
            <person name="Kocsube S."/>
            <person name="Kotiranta H."/>
            <person name="LaButti K.M."/>
            <person name="Lechner B.E."/>
            <person name="Liimatainen K."/>
            <person name="Lipzen A."/>
            <person name="Lukacs Z."/>
            <person name="Mihaltcheva S."/>
            <person name="Morgado L.N."/>
            <person name="Niskanen T."/>
            <person name="Noordeloos M.E."/>
            <person name="Ohm R.A."/>
            <person name="Ortiz-Santana B."/>
            <person name="Ovrebo C."/>
            <person name="Racz N."/>
            <person name="Riley R."/>
            <person name="Savchenko A."/>
            <person name="Shiryaev A."/>
            <person name="Soop K."/>
            <person name="Spirin V."/>
            <person name="Szebenyi C."/>
            <person name="Tomsovsky M."/>
            <person name="Tulloss R.E."/>
            <person name="Uehling J."/>
            <person name="Grigoriev I.V."/>
            <person name="Vagvolgyi C."/>
            <person name="Papp T."/>
            <person name="Martin F.M."/>
            <person name="Miettinen O."/>
            <person name="Hibbett D.S."/>
            <person name="Nagy L.G."/>
        </authorList>
    </citation>
    <scope>NUCLEOTIDE SEQUENCE [LARGE SCALE GENOMIC DNA]</scope>
    <source>
        <strain evidence="1 2">NL-1719</strain>
    </source>
</reference>
<proteinExistence type="predicted"/>
<protein>
    <submittedName>
        <fullName evidence="1">Uncharacterized protein</fullName>
    </submittedName>
</protein>
<evidence type="ECO:0000313" key="2">
    <source>
        <dbReference type="Proteomes" id="UP000308600"/>
    </source>
</evidence>